<evidence type="ECO:0000256" key="2">
    <source>
        <dbReference type="ARBA" id="ARBA00022801"/>
    </source>
</evidence>
<dbReference type="SUPFAM" id="SSF88713">
    <property type="entry name" value="Glycoside hydrolase/deacetylase"/>
    <property type="match status" value="1"/>
</dbReference>
<keyword evidence="3" id="KW-0812">Transmembrane</keyword>
<gene>
    <name evidence="5" type="ORF">P799_09250</name>
</gene>
<dbReference type="GO" id="GO:0005975">
    <property type="term" value="P:carbohydrate metabolic process"/>
    <property type="evidence" value="ECO:0007669"/>
    <property type="project" value="InterPro"/>
</dbReference>
<dbReference type="EMBL" id="AYKQ01000009">
    <property type="protein sequence ID" value="EWH32334.1"/>
    <property type="molecule type" value="Genomic_DNA"/>
</dbReference>
<sequence>MLENLSSQPLSLSYGKMHFYYLLKRKHFFANSSNNKVRKKFWGREDLKKVLLFLLPLCLVTVSFFYVKASTYDNKGRKYYEEAGQILWEIQTEEKIIALTFDDGPHRTYTADVLDVLDKYQAKATFFIVGQNAEKNPELISRMYDEGHELANHTYTHPLKTNVSNLMKEIDQTNATLYSITGFKPTLFRPVEGQFSDAMIDAIAKEGYKVVMWSWHLDTLDWKSPGVNRIVNTVLKGVKAGNIVLFHDGGGNRAQTVKALEQILPELEKQGYRFVTVSELLEVQMAHKKMEKNSSVESLLSTLLFMVLSLYVKVILTIF</sequence>
<evidence type="ECO:0000313" key="5">
    <source>
        <dbReference type="EMBL" id="EWH32334.1"/>
    </source>
</evidence>
<dbReference type="InterPro" id="IPR002509">
    <property type="entry name" value="NODB_dom"/>
</dbReference>
<accession>W7RP70</accession>
<dbReference type="GO" id="GO:0046872">
    <property type="term" value="F:metal ion binding"/>
    <property type="evidence" value="ECO:0007669"/>
    <property type="project" value="UniProtKB-KW"/>
</dbReference>
<dbReference type="PANTHER" id="PTHR10587">
    <property type="entry name" value="GLYCOSYL TRANSFERASE-RELATED"/>
    <property type="match status" value="1"/>
</dbReference>
<dbReference type="AlphaFoldDB" id="W7RP70"/>
<keyword evidence="3" id="KW-0472">Membrane</keyword>
<dbReference type="PROSITE" id="PS51677">
    <property type="entry name" value="NODB"/>
    <property type="match status" value="1"/>
</dbReference>
<dbReference type="InterPro" id="IPR011330">
    <property type="entry name" value="Glyco_hydro/deAcase_b/a-brl"/>
</dbReference>
<evidence type="ECO:0000256" key="3">
    <source>
        <dbReference type="SAM" id="Phobius"/>
    </source>
</evidence>
<evidence type="ECO:0000256" key="1">
    <source>
        <dbReference type="ARBA" id="ARBA00022723"/>
    </source>
</evidence>
<dbReference type="GO" id="GO:0016020">
    <property type="term" value="C:membrane"/>
    <property type="evidence" value="ECO:0007669"/>
    <property type="project" value="TreeGrafter"/>
</dbReference>
<dbReference type="Gene3D" id="3.20.20.370">
    <property type="entry name" value="Glycoside hydrolase/deacetylase"/>
    <property type="match status" value="1"/>
</dbReference>
<comment type="caution">
    <text evidence="5">The sequence shown here is derived from an EMBL/GenBank/DDBJ whole genome shotgun (WGS) entry which is preliminary data.</text>
</comment>
<feature type="transmembrane region" description="Helical" evidence="3">
    <location>
        <begin position="298"/>
        <end position="318"/>
    </location>
</feature>
<evidence type="ECO:0000259" key="4">
    <source>
        <dbReference type="PROSITE" id="PS51677"/>
    </source>
</evidence>
<feature type="transmembrane region" description="Helical" evidence="3">
    <location>
        <begin position="50"/>
        <end position="67"/>
    </location>
</feature>
<dbReference type="Proteomes" id="UP000023555">
    <property type="component" value="Unassembled WGS sequence"/>
</dbReference>
<name>W7RP70_LYSSH</name>
<dbReference type="GO" id="GO:0016810">
    <property type="term" value="F:hydrolase activity, acting on carbon-nitrogen (but not peptide) bonds"/>
    <property type="evidence" value="ECO:0007669"/>
    <property type="project" value="InterPro"/>
</dbReference>
<organism evidence="5 6">
    <name type="scientific">Lysinibacillus sphaericus CBAM5</name>
    <dbReference type="NCBI Taxonomy" id="1400869"/>
    <lineage>
        <taxon>Bacteria</taxon>
        <taxon>Bacillati</taxon>
        <taxon>Bacillota</taxon>
        <taxon>Bacilli</taxon>
        <taxon>Bacillales</taxon>
        <taxon>Bacillaceae</taxon>
        <taxon>Lysinibacillus</taxon>
    </lineage>
</organism>
<keyword evidence="1" id="KW-0479">Metal-binding</keyword>
<reference evidence="5 6" key="1">
    <citation type="journal article" date="2015" name="Stand. Genomic Sci.">
        <title>Genome sequence and description of the mosquitocidal and heavy metal tolerant strain Lysinibacillus sphaericus CBAM5.</title>
        <authorList>
            <person name="Pena-Montenegro T.D."/>
            <person name="Lozano L."/>
            <person name="Dussan J."/>
        </authorList>
    </citation>
    <scope>NUCLEOTIDE SEQUENCE [LARGE SCALE GENOMIC DNA]</scope>
    <source>
        <strain evidence="5">CBAM5</strain>
    </source>
</reference>
<proteinExistence type="predicted"/>
<protein>
    <submittedName>
        <fullName evidence="5">Oligosaccharide deacetylase</fullName>
    </submittedName>
</protein>
<dbReference type="PANTHER" id="PTHR10587:SF133">
    <property type="entry name" value="CHITIN DEACETYLASE 1-RELATED"/>
    <property type="match status" value="1"/>
</dbReference>
<dbReference type="HOGENOM" id="CLU_021264_0_1_9"/>
<dbReference type="CDD" id="cd10917">
    <property type="entry name" value="CE4_NodB_like_6s_7s"/>
    <property type="match status" value="1"/>
</dbReference>
<evidence type="ECO:0000313" key="6">
    <source>
        <dbReference type="Proteomes" id="UP000023555"/>
    </source>
</evidence>
<keyword evidence="2" id="KW-0378">Hydrolase</keyword>
<dbReference type="Pfam" id="PF01522">
    <property type="entry name" value="Polysacc_deac_1"/>
    <property type="match status" value="1"/>
</dbReference>
<feature type="domain" description="NodB homology" evidence="4">
    <location>
        <begin position="95"/>
        <end position="275"/>
    </location>
</feature>
<dbReference type="InterPro" id="IPR050248">
    <property type="entry name" value="Polysacc_deacetylase_ArnD"/>
</dbReference>
<keyword evidence="3" id="KW-1133">Transmembrane helix</keyword>